<organism evidence="2 3">
    <name type="scientific">Desulfosporosinus fructosivorans</name>
    <dbReference type="NCBI Taxonomy" id="2018669"/>
    <lineage>
        <taxon>Bacteria</taxon>
        <taxon>Bacillati</taxon>
        <taxon>Bacillota</taxon>
        <taxon>Clostridia</taxon>
        <taxon>Eubacteriales</taxon>
        <taxon>Desulfitobacteriaceae</taxon>
        <taxon>Desulfosporosinus</taxon>
    </lineage>
</organism>
<accession>A0A4Z0R1E6</accession>
<evidence type="ECO:0000256" key="1">
    <source>
        <dbReference type="SAM" id="MobiDB-lite"/>
    </source>
</evidence>
<evidence type="ECO:0000313" key="2">
    <source>
        <dbReference type="EMBL" id="TGE36882.1"/>
    </source>
</evidence>
<dbReference type="Proteomes" id="UP000298460">
    <property type="component" value="Unassembled WGS sequence"/>
</dbReference>
<feature type="compositionally biased region" description="Basic residues" evidence="1">
    <location>
        <begin position="37"/>
        <end position="46"/>
    </location>
</feature>
<reference evidence="2 3" key="1">
    <citation type="submission" date="2019-03" db="EMBL/GenBank/DDBJ databases">
        <title>Draft Genome Sequence of Desulfosporosinus fructosivorans Strain 63.6F, Isolated from Marine Sediment in the Baltic Sea.</title>
        <authorList>
            <person name="Hausmann B."/>
            <person name="Vandieken V."/>
            <person name="Pjevac P."/>
            <person name="Schreck K."/>
            <person name="Herbold C.W."/>
            <person name="Loy A."/>
        </authorList>
    </citation>
    <scope>NUCLEOTIDE SEQUENCE [LARGE SCALE GENOMIC DNA]</scope>
    <source>
        <strain evidence="2 3">63.6F</strain>
    </source>
</reference>
<name>A0A4Z0R1E6_9FIRM</name>
<gene>
    <name evidence="2" type="ORF">E4K67_17435</name>
</gene>
<feature type="region of interest" description="Disordered" evidence="1">
    <location>
        <begin position="34"/>
        <end position="77"/>
    </location>
</feature>
<evidence type="ECO:0000313" key="3">
    <source>
        <dbReference type="Proteomes" id="UP000298460"/>
    </source>
</evidence>
<dbReference type="EMBL" id="SPQQ01000006">
    <property type="protein sequence ID" value="TGE36882.1"/>
    <property type="molecule type" value="Genomic_DNA"/>
</dbReference>
<keyword evidence="3" id="KW-1185">Reference proteome</keyword>
<feature type="compositionally biased region" description="Basic and acidic residues" evidence="1">
    <location>
        <begin position="47"/>
        <end position="63"/>
    </location>
</feature>
<dbReference type="RefSeq" id="WP_135548956.1">
    <property type="nucleotide sequence ID" value="NZ_SPQQ01000006.1"/>
</dbReference>
<protein>
    <submittedName>
        <fullName evidence="2">Uncharacterized protein</fullName>
    </submittedName>
</protein>
<proteinExistence type="predicted"/>
<dbReference type="AlphaFoldDB" id="A0A4Z0R1E6"/>
<comment type="caution">
    <text evidence="2">The sequence shown here is derived from an EMBL/GenBank/DDBJ whole genome shotgun (WGS) entry which is preliminary data.</text>
</comment>
<sequence length="77" mass="8404">MIEVIDGQVRYENTSYGVGETLTLTTEEEKRLVSRGVAKRVGQKQKGKADSKKNQEPDPKTESDGQGPNTGIPLEGE</sequence>